<feature type="domain" description="AB hydrolase-1" evidence="1">
    <location>
        <begin position="76"/>
        <end position="339"/>
    </location>
</feature>
<protein>
    <submittedName>
        <fullName evidence="2">Alpha/beta fold hydrolase</fullName>
    </submittedName>
</protein>
<dbReference type="GeneID" id="86888939"/>
<accession>A0A6L6GI79</accession>
<dbReference type="Proteomes" id="UP000473854">
    <property type="component" value="Unassembled WGS sequence"/>
</dbReference>
<organism evidence="2 3">
    <name type="scientific">Acinetobacter faecalis</name>
    <dbReference type="NCBI Taxonomy" id="2665161"/>
    <lineage>
        <taxon>Bacteria</taxon>
        <taxon>Pseudomonadati</taxon>
        <taxon>Pseudomonadota</taxon>
        <taxon>Gammaproteobacteria</taxon>
        <taxon>Moraxellales</taxon>
        <taxon>Moraxellaceae</taxon>
        <taxon>Acinetobacter</taxon>
    </lineage>
</organism>
<evidence type="ECO:0000259" key="1">
    <source>
        <dbReference type="Pfam" id="PF00561"/>
    </source>
</evidence>
<comment type="caution">
    <text evidence="2">The sequence shown here is derived from an EMBL/GenBank/DDBJ whole genome shotgun (WGS) entry which is preliminary data.</text>
</comment>
<dbReference type="PANTHER" id="PTHR36837">
    <property type="entry name" value="POLY(3-HYDROXYALKANOATE) POLYMERASE SUBUNIT PHAC"/>
    <property type="match status" value="1"/>
</dbReference>
<reference evidence="2 3" key="1">
    <citation type="submission" date="2019-11" db="EMBL/GenBank/DDBJ databases">
        <authorList>
            <person name="An D."/>
        </authorList>
    </citation>
    <scope>NUCLEOTIDE SEQUENCE [LARGE SCALE GENOMIC DNA]</scope>
    <source>
        <strain evidence="2 3">YIM 103518</strain>
    </source>
</reference>
<dbReference type="Gene3D" id="3.40.50.1820">
    <property type="entry name" value="alpha/beta hydrolase"/>
    <property type="match status" value="1"/>
</dbReference>
<dbReference type="InterPro" id="IPR051321">
    <property type="entry name" value="PHA/PHB_synthase"/>
</dbReference>
<dbReference type="PANTHER" id="PTHR36837:SF2">
    <property type="entry name" value="POLY(3-HYDROXYALKANOATE) POLYMERASE SUBUNIT PHAC"/>
    <property type="match status" value="1"/>
</dbReference>
<evidence type="ECO:0000313" key="3">
    <source>
        <dbReference type="Proteomes" id="UP000473854"/>
    </source>
</evidence>
<proteinExistence type="predicted"/>
<evidence type="ECO:0000313" key="2">
    <source>
        <dbReference type="EMBL" id="MTD12139.1"/>
    </source>
</evidence>
<dbReference type="InterPro" id="IPR029058">
    <property type="entry name" value="AB_hydrolase_fold"/>
</dbReference>
<dbReference type="Pfam" id="PF00561">
    <property type="entry name" value="Abhydrolase_1"/>
    <property type="match status" value="1"/>
</dbReference>
<dbReference type="InterPro" id="IPR000073">
    <property type="entry name" value="AB_hydrolase_1"/>
</dbReference>
<dbReference type="RefSeq" id="WP_154773680.1">
    <property type="nucleotide sequence ID" value="NZ_JAXHPF010000007.1"/>
</dbReference>
<dbReference type="SUPFAM" id="SSF53474">
    <property type="entry name" value="alpha/beta-Hydrolases"/>
    <property type="match status" value="1"/>
</dbReference>
<dbReference type="GO" id="GO:0016787">
    <property type="term" value="F:hydrolase activity"/>
    <property type="evidence" value="ECO:0007669"/>
    <property type="project" value="UniProtKB-KW"/>
</dbReference>
<sequence>MKSLKLILENQSGKLKNLSIRLLNRKSLVQSEQTPYEIIAAYKNTQIRYYAAENRKYQEPLVFIPPLAVNTAIYDLHPYRSLIQYFQNQGFDIYLLQWDRFNYSHHAFNFLYFIDDLIPNCIKQIQTHANSQQISLHGWSMGGVFVTLYTALHQPKFVKNLIVLGSPINSHASGKIGKLFELSHQFINKKPKLQNLFTKEKISNKYIHTPGFINSVGFKLINPKSWLDSKVQLFKNLDNTQFMHEHATMSEFLNHMIDYPGGVNKDMILNLWLKNPLKNGYIQLENKFIELKNIDCSVFVGAGDNDQIVSAGAAKPLIELTNSQDVTFTLIPGGHLGLMSSQKSAEQFWPILFNWLALRSTQL</sequence>
<name>A0A6L6GI79_9GAMM</name>
<keyword evidence="2" id="KW-0378">Hydrolase</keyword>
<gene>
    <name evidence="2" type="ORF">GIX10_12080</name>
</gene>
<dbReference type="EMBL" id="WLYL01000052">
    <property type="protein sequence ID" value="MTD12139.1"/>
    <property type="molecule type" value="Genomic_DNA"/>
</dbReference>
<dbReference type="AlphaFoldDB" id="A0A6L6GI79"/>